<protein>
    <submittedName>
        <fullName evidence="1">Uncharacterized protein</fullName>
    </submittedName>
</protein>
<dbReference type="Proteomes" id="UP000005089">
    <property type="component" value="Unassembled WGS sequence"/>
</dbReference>
<evidence type="ECO:0000313" key="1">
    <source>
        <dbReference type="EMBL" id="EEO29873.1"/>
    </source>
</evidence>
<proteinExistence type="predicted"/>
<name>C3X9J7_OXAFO</name>
<gene>
    <name evidence="1" type="ORF">OFBG_00901</name>
</gene>
<reference evidence="1 2" key="1">
    <citation type="submission" date="2009-02" db="EMBL/GenBank/DDBJ databases">
        <title>The Genome Sequence of Oxalobacter formigenes OXCC13.</title>
        <authorList>
            <consortium name="The Broad Institute Genome Sequencing Platform"/>
            <person name="Ward D."/>
            <person name="Young S.K."/>
            <person name="Kodira C.D."/>
            <person name="Zeng Q."/>
            <person name="Koehrsen M."/>
            <person name="Alvarado L."/>
            <person name="Berlin A."/>
            <person name="Borenstein D."/>
            <person name="Chen Z."/>
            <person name="Engels R."/>
            <person name="Freedman E."/>
            <person name="Gellesch M."/>
            <person name="Goldberg J."/>
            <person name="Griggs A."/>
            <person name="Gujja S."/>
            <person name="Heiman D."/>
            <person name="Hepburn T."/>
            <person name="Howarth C."/>
            <person name="Jen D."/>
            <person name="Larson L."/>
            <person name="Lewis B."/>
            <person name="Mehta T."/>
            <person name="Park D."/>
            <person name="Pearson M."/>
            <person name="Roberts A."/>
            <person name="Saif S."/>
            <person name="Shea T."/>
            <person name="Shenoy N."/>
            <person name="Sisk P."/>
            <person name="Stolte C."/>
            <person name="Sykes S."/>
            <person name="Walk T."/>
            <person name="White J."/>
            <person name="Yandava C."/>
            <person name="Allison M.J."/>
            <person name="Lander E."/>
            <person name="Nusbaum C."/>
            <person name="Galagan J."/>
            <person name="Birren B."/>
        </authorList>
    </citation>
    <scope>NUCLEOTIDE SEQUENCE [LARGE SCALE GENOMIC DNA]</scope>
    <source>
        <strain evidence="1 2">OXCC13</strain>
    </source>
</reference>
<accession>C3X9J7</accession>
<sequence length="149" mass="17164">MKTPLENIVEWFNALPVSYRQAVAVEVASMMPGMEPNISNPFYHKQFIAKISEPQPDRMKEEGLVVSLKALIEDIITVRTKENENWEQMEKELKEAAELTGSCSLAEHAYQKQIQYKQWTAIRESWKAMAAQSLTYQALCLWRKALQTA</sequence>
<evidence type="ECO:0000313" key="2">
    <source>
        <dbReference type="Proteomes" id="UP000005089"/>
    </source>
</evidence>
<dbReference type="RefSeq" id="WP_005880638.1">
    <property type="nucleotide sequence ID" value="NZ_CP019430.1"/>
</dbReference>
<dbReference type="HOGENOM" id="CLU_1747812_0_0_4"/>
<dbReference type="EMBL" id="GG658170">
    <property type="protein sequence ID" value="EEO29873.1"/>
    <property type="molecule type" value="Genomic_DNA"/>
</dbReference>
<keyword evidence="2" id="KW-1185">Reference proteome</keyword>
<dbReference type="STRING" id="847.BRW83_1254"/>
<organism evidence="1 2">
    <name type="scientific">Oxalobacter formigenes OXCC13</name>
    <dbReference type="NCBI Taxonomy" id="556269"/>
    <lineage>
        <taxon>Bacteria</taxon>
        <taxon>Pseudomonadati</taxon>
        <taxon>Pseudomonadota</taxon>
        <taxon>Betaproteobacteria</taxon>
        <taxon>Burkholderiales</taxon>
        <taxon>Oxalobacteraceae</taxon>
        <taxon>Oxalobacter</taxon>
    </lineage>
</organism>
<dbReference type="GeneID" id="77135136"/>
<dbReference type="OrthoDB" id="9984021at2"/>
<dbReference type="AlphaFoldDB" id="C3X9J7"/>